<dbReference type="PANTHER" id="PTHR23280:SF25">
    <property type="entry name" value="MOESIN_EZRIN_RADIXIN HOMOLOG 1"/>
    <property type="match status" value="1"/>
</dbReference>
<dbReference type="PROSITE" id="PS00660">
    <property type="entry name" value="FERM_1"/>
    <property type="match status" value="1"/>
</dbReference>
<dbReference type="InterPro" id="IPR000299">
    <property type="entry name" value="FERM_domain"/>
</dbReference>
<dbReference type="Pfam" id="PF09380">
    <property type="entry name" value="FERM_C"/>
    <property type="match status" value="1"/>
</dbReference>
<accession>A0A915L1R4</accession>
<dbReference type="InterPro" id="IPR014352">
    <property type="entry name" value="FERM/acyl-CoA-bd_prot_sf"/>
</dbReference>
<dbReference type="PANTHER" id="PTHR23280">
    <property type="entry name" value="4.1 G PROTEIN"/>
    <property type="match status" value="1"/>
</dbReference>
<feature type="compositionally biased region" description="Polar residues" evidence="1">
    <location>
        <begin position="457"/>
        <end position="474"/>
    </location>
</feature>
<evidence type="ECO:0000256" key="1">
    <source>
        <dbReference type="SAM" id="MobiDB-lite"/>
    </source>
</evidence>
<sequence>RRTRSGKDGHTNLKGCGETFSAAEGLAYANGDTADNKHQIICKVILLDGTDLTVSLPKKAHGRDLYDHVYFNLDLEERDYFGLQYLDAFHVQIFIKRVIHDNKTKAENNQRCNWYTWKQICNPTLTGENIDVFQQWLDPTKKIKKQVAIGPPYTFRFRVKFYSSEPNNVHEEITRYLFFLQLKQDILSGKLDCCKETSIDLAAWSLQCMLFHAELGDYNEEEHTPALISEFRFVPEQTEEVELAILERFKLNRGQTPAQAELNYLNKAKWLDMYGVDMHTVLGRDGNEYSLGLTPTGILVYEGKQKIGLFFWPKIIRLDFKRKKLTLVVVEDDEQLMLFISVILNNFLAEKLNGPSPRILDWLELKAHSKGVHRNVFMLGNRIEVSTENSQKDSLPVTTTNALHDKNTFNSDKKLNEHATNLSVSTSSPRKSCTTDRPNSRSPVSNVSTPYAVESRSVVQQEVIQLESSPSASKRSLPRSDVSPNSQTKSFNDKESHVTVIKIANSPSPSSARSTSPIDNRFSTNSETAVLLTPPESCHLNSSSFDESLQKTYTKNAVVNQETFIVSSTADAGSTAAEKCLLYFDTMVTTPNSEDFSTKSSFENKQNANLVIKSSSKETNIPVFSNSNVNAAKNLSIKVTDGNGACVGIKKLINLPFERTDANGNESTISTIILTDSKNNEISSRLTNLPLKICMPFWKPPVSAHIRNG</sequence>
<dbReference type="CDD" id="cd17108">
    <property type="entry name" value="FERM_F1_EPB41L5_like"/>
    <property type="match status" value="1"/>
</dbReference>
<dbReference type="Pfam" id="PF00373">
    <property type="entry name" value="FERM_M"/>
    <property type="match status" value="1"/>
</dbReference>
<dbReference type="Pfam" id="PF09379">
    <property type="entry name" value="FERM_N"/>
    <property type="match status" value="1"/>
</dbReference>
<dbReference type="SMART" id="SM00295">
    <property type="entry name" value="B41"/>
    <property type="match status" value="1"/>
</dbReference>
<dbReference type="InterPro" id="IPR018980">
    <property type="entry name" value="FERM_PH-like_C"/>
</dbReference>
<reference evidence="4" key="1">
    <citation type="submission" date="2022-11" db="UniProtKB">
        <authorList>
            <consortium name="WormBaseParasite"/>
        </authorList>
    </citation>
    <scope>IDENTIFICATION</scope>
</reference>
<dbReference type="InterPro" id="IPR011993">
    <property type="entry name" value="PH-like_dom_sf"/>
</dbReference>
<dbReference type="InterPro" id="IPR019749">
    <property type="entry name" value="Band_41_domain"/>
</dbReference>
<dbReference type="Proteomes" id="UP000887565">
    <property type="component" value="Unplaced"/>
</dbReference>
<dbReference type="Gene3D" id="1.20.80.10">
    <property type="match status" value="1"/>
</dbReference>
<evidence type="ECO:0000259" key="2">
    <source>
        <dbReference type="PROSITE" id="PS50057"/>
    </source>
</evidence>
<dbReference type="InterPro" id="IPR035963">
    <property type="entry name" value="FERM_2"/>
</dbReference>
<dbReference type="WBParaSite" id="nRc.2.0.1.t43698-RA">
    <property type="protein sequence ID" value="nRc.2.0.1.t43698-RA"/>
    <property type="gene ID" value="nRc.2.0.1.g43698"/>
</dbReference>
<dbReference type="CDD" id="cd14473">
    <property type="entry name" value="FERM_B-lobe"/>
    <property type="match status" value="1"/>
</dbReference>
<dbReference type="InterPro" id="IPR029071">
    <property type="entry name" value="Ubiquitin-like_domsf"/>
</dbReference>
<feature type="compositionally biased region" description="Basic and acidic residues" evidence="1">
    <location>
        <begin position="403"/>
        <end position="417"/>
    </location>
</feature>
<evidence type="ECO:0000313" key="4">
    <source>
        <dbReference type="WBParaSite" id="nRc.2.0.1.t43698-RA"/>
    </source>
</evidence>
<feature type="domain" description="FERM" evidence="2">
    <location>
        <begin position="40"/>
        <end position="367"/>
    </location>
</feature>
<dbReference type="SUPFAM" id="SSF50729">
    <property type="entry name" value="PH domain-like"/>
    <property type="match status" value="1"/>
</dbReference>
<evidence type="ECO:0000313" key="3">
    <source>
        <dbReference type="Proteomes" id="UP000887565"/>
    </source>
</evidence>
<name>A0A915L1R4_ROMCU</name>
<dbReference type="Gene3D" id="3.10.20.90">
    <property type="entry name" value="Phosphatidylinositol 3-kinase Catalytic Subunit, Chain A, domain 1"/>
    <property type="match status" value="1"/>
</dbReference>
<dbReference type="GO" id="GO:0031032">
    <property type="term" value="P:actomyosin structure organization"/>
    <property type="evidence" value="ECO:0007669"/>
    <property type="project" value="TreeGrafter"/>
</dbReference>
<dbReference type="SMART" id="SM01196">
    <property type="entry name" value="FERM_C"/>
    <property type="match status" value="1"/>
</dbReference>
<dbReference type="InterPro" id="IPR018979">
    <property type="entry name" value="FERM_N"/>
</dbReference>
<dbReference type="InterPro" id="IPR019748">
    <property type="entry name" value="FERM_central"/>
</dbReference>
<organism evidence="3 4">
    <name type="scientific">Romanomermis culicivorax</name>
    <name type="common">Nematode worm</name>
    <dbReference type="NCBI Taxonomy" id="13658"/>
    <lineage>
        <taxon>Eukaryota</taxon>
        <taxon>Metazoa</taxon>
        <taxon>Ecdysozoa</taxon>
        <taxon>Nematoda</taxon>
        <taxon>Enoplea</taxon>
        <taxon>Dorylaimia</taxon>
        <taxon>Mermithida</taxon>
        <taxon>Mermithoidea</taxon>
        <taxon>Mermithidae</taxon>
        <taxon>Romanomermis</taxon>
    </lineage>
</organism>
<dbReference type="SUPFAM" id="SSF54236">
    <property type="entry name" value="Ubiquitin-like"/>
    <property type="match status" value="1"/>
</dbReference>
<dbReference type="CDD" id="cd13186">
    <property type="entry name" value="FERM_C_NBL4_NBL5"/>
    <property type="match status" value="1"/>
</dbReference>
<dbReference type="PROSITE" id="PS50057">
    <property type="entry name" value="FERM_3"/>
    <property type="match status" value="1"/>
</dbReference>
<keyword evidence="3" id="KW-1185">Reference proteome</keyword>
<protein>
    <submittedName>
        <fullName evidence="4">FERM domain-containing protein</fullName>
    </submittedName>
</protein>
<dbReference type="FunFam" id="1.20.80.10:FF:000003">
    <property type="entry name" value="Tyrosine-protein phosphatase non-receptor type 4"/>
    <property type="match status" value="1"/>
</dbReference>
<dbReference type="SUPFAM" id="SSF47031">
    <property type="entry name" value="Second domain of FERM"/>
    <property type="match status" value="1"/>
</dbReference>
<dbReference type="Gene3D" id="2.30.29.30">
    <property type="entry name" value="Pleckstrin-homology domain (PH domain)/Phosphotyrosine-binding domain (PTB)"/>
    <property type="match status" value="1"/>
</dbReference>
<dbReference type="GO" id="GO:0005856">
    <property type="term" value="C:cytoskeleton"/>
    <property type="evidence" value="ECO:0007669"/>
    <property type="project" value="TreeGrafter"/>
</dbReference>
<dbReference type="InterPro" id="IPR019747">
    <property type="entry name" value="FERM_CS"/>
</dbReference>
<proteinExistence type="predicted"/>
<feature type="compositionally biased region" description="Polar residues" evidence="1">
    <location>
        <begin position="418"/>
        <end position="449"/>
    </location>
</feature>
<feature type="region of interest" description="Disordered" evidence="1">
    <location>
        <begin position="402"/>
        <end position="497"/>
    </location>
</feature>
<dbReference type="AlphaFoldDB" id="A0A915L1R4"/>